<gene>
    <name evidence="3" type="ORF">FAZ21_03025</name>
</gene>
<feature type="domain" description="SsuA/THI5-like" evidence="2">
    <location>
        <begin position="93"/>
        <end position="269"/>
    </location>
</feature>
<comment type="caution">
    <text evidence="3">The sequence shown here is derived from an EMBL/GenBank/DDBJ whole genome shotgun (WGS) entry which is preliminary data.</text>
</comment>
<proteinExistence type="predicted"/>
<dbReference type="Gene3D" id="3.40.190.10">
    <property type="entry name" value="Periplasmic binding protein-like II"/>
    <property type="match status" value="2"/>
</dbReference>
<accession>A0A4U0Q7V1</accession>
<dbReference type="PANTHER" id="PTHR30024:SF21">
    <property type="entry name" value="ABC TRANSPORTER SUBSTRATE-BINDING PROTEIN"/>
    <property type="match status" value="1"/>
</dbReference>
<dbReference type="Pfam" id="PF09084">
    <property type="entry name" value="NMT1"/>
    <property type="match status" value="1"/>
</dbReference>
<dbReference type="InterPro" id="IPR015168">
    <property type="entry name" value="SsuA/THI5"/>
</dbReference>
<dbReference type="AlphaFoldDB" id="A0A4U0Q7V1"/>
<keyword evidence="1" id="KW-0732">Signal</keyword>
<dbReference type="Proteomes" id="UP000310016">
    <property type="component" value="Unassembled WGS sequence"/>
</dbReference>
<dbReference type="SUPFAM" id="SSF53850">
    <property type="entry name" value="Periplasmic binding protein-like II"/>
    <property type="match status" value="1"/>
</dbReference>
<feature type="signal peptide" evidence="1">
    <location>
        <begin position="1"/>
        <end position="19"/>
    </location>
</feature>
<dbReference type="RefSeq" id="WP_136771807.1">
    <property type="nucleotide sequence ID" value="NZ_CP156074.1"/>
</dbReference>
<dbReference type="PANTHER" id="PTHR30024">
    <property type="entry name" value="ALIPHATIC SULFONATES-BINDING PROTEIN-RELATED"/>
    <property type="match status" value="1"/>
</dbReference>
<name>A0A4U0Q7V1_9NEIS</name>
<evidence type="ECO:0000259" key="2">
    <source>
        <dbReference type="Pfam" id="PF09084"/>
    </source>
</evidence>
<sequence>MIRHVFAVLLAVLAGVISAAEAPPQPATPGAAPPQLAAPKVVRIGVASPAVGNPPVYTTGSLGLARYKGWIEEELKGSGTQVQWFFFKGAGPAVNEALTNKQLDLVFQGDLPAIMARAAGLKTRLVLPVSIRSNVYLLVPPDSPIRGIADLKGKRVSIFRGTNAHLPVNRILSAHGLSERDLRAINFDNASAQAALTTRDIDAAFLGVESLKLVEQGVARIAYSTQGGPAVLTRQSALLASDDFAARHPDTVRRVVRGVVRAAYWASDDTHRAEVFKVWSLMGYPLSSFETDYRGQSVKARVSPLFDPFLVGRYQDAVSGAQQFRLARGKVDVAAWIDRRFVDAVLKELKLEHYWTPLDAQGRPIGRIGLTTRSASAR</sequence>
<feature type="chain" id="PRO_5020464546" evidence="1">
    <location>
        <begin position="20"/>
        <end position="378"/>
    </location>
</feature>
<organism evidence="3 4">
    <name type="scientific">Chitiniphilus eburneus</name>
    <dbReference type="NCBI Taxonomy" id="2571148"/>
    <lineage>
        <taxon>Bacteria</taxon>
        <taxon>Pseudomonadati</taxon>
        <taxon>Pseudomonadota</taxon>
        <taxon>Betaproteobacteria</taxon>
        <taxon>Neisseriales</taxon>
        <taxon>Chitinibacteraceae</taxon>
        <taxon>Chitiniphilus</taxon>
    </lineage>
</organism>
<evidence type="ECO:0000313" key="3">
    <source>
        <dbReference type="EMBL" id="TJZ77331.1"/>
    </source>
</evidence>
<dbReference type="EMBL" id="SUMF01000002">
    <property type="protein sequence ID" value="TJZ77331.1"/>
    <property type="molecule type" value="Genomic_DNA"/>
</dbReference>
<dbReference type="OrthoDB" id="8576764at2"/>
<evidence type="ECO:0000256" key="1">
    <source>
        <dbReference type="SAM" id="SignalP"/>
    </source>
</evidence>
<evidence type="ECO:0000313" key="4">
    <source>
        <dbReference type="Proteomes" id="UP000310016"/>
    </source>
</evidence>
<protein>
    <submittedName>
        <fullName evidence="3">Nitrate ABC transporter substrate-binding protein</fullName>
    </submittedName>
</protein>
<keyword evidence="4" id="KW-1185">Reference proteome</keyword>
<reference evidence="3 4" key="1">
    <citation type="submission" date="2019-04" db="EMBL/GenBank/DDBJ databases">
        <title>Chitiniphilus eburnea sp. nov., a novel chitinolytic bacterium isolated from aquaculture sludge.</title>
        <authorList>
            <person name="Sheng M."/>
        </authorList>
    </citation>
    <scope>NUCLEOTIDE SEQUENCE [LARGE SCALE GENOMIC DNA]</scope>
    <source>
        <strain evidence="3 4">HX-2-15</strain>
    </source>
</reference>